<dbReference type="InterPro" id="IPR036047">
    <property type="entry name" value="F-box-like_dom_sf"/>
</dbReference>
<gene>
    <name evidence="2" type="ORF">pipiens_015826</name>
</gene>
<protein>
    <recommendedName>
        <fullName evidence="1">F-box domain-containing protein</fullName>
    </recommendedName>
</protein>
<name>A0ABD1CP11_CULPP</name>
<dbReference type="PANTHER" id="PTHR32212">
    <property type="entry name" value="CYCLIN-LIKE F-BOX"/>
    <property type="match status" value="1"/>
</dbReference>
<dbReference type="PANTHER" id="PTHR32212:SF248">
    <property type="entry name" value="F-BOX DOMAIN-CONTAINING PROTEIN"/>
    <property type="match status" value="1"/>
</dbReference>
<reference evidence="2 3" key="1">
    <citation type="submission" date="2024-05" db="EMBL/GenBank/DDBJ databases">
        <title>Culex pipiens pipiens assembly and annotation.</title>
        <authorList>
            <person name="Alout H."/>
            <person name="Durand T."/>
        </authorList>
    </citation>
    <scope>NUCLEOTIDE SEQUENCE [LARGE SCALE GENOMIC DNA]</scope>
    <source>
        <strain evidence="2">HA-2024</strain>
        <tissue evidence="2">Whole body</tissue>
    </source>
</reference>
<dbReference type="SUPFAM" id="SSF81383">
    <property type="entry name" value="F-box domain"/>
    <property type="match status" value="1"/>
</dbReference>
<evidence type="ECO:0000313" key="2">
    <source>
        <dbReference type="EMBL" id="KAL1378088.1"/>
    </source>
</evidence>
<evidence type="ECO:0000313" key="3">
    <source>
        <dbReference type="Proteomes" id="UP001562425"/>
    </source>
</evidence>
<dbReference type="PROSITE" id="PS50181">
    <property type="entry name" value="FBOX"/>
    <property type="match status" value="1"/>
</dbReference>
<evidence type="ECO:0000259" key="1">
    <source>
        <dbReference type="PROSITE" id="PS50181"/>
    </source>
</evidence>
<feature type="domain" description="F-box" evidence="1">
    <location>
        <begin position="1"/>
        <end position="45"/>
    </location>
</feature>
<dbReference type="EMBL" id="JBEHCU010010519">
    <property type="protein sequence ID" value="KAL1378088.1"/>
    <property type="molecule type" value="Genomic_DNA"/>
</dbReference>
<dbReference type="Gene3D" id="1.20.1280.50">
    <property type="match status" value="1"/>
</dbReference>
<dbReference type="AlphaFoldDB" id="A0ABD1CP11"/>
<dbReference type="InterPro" id="IPR001810">
    <property type="entry name" value="F-box_dom"/>
</dbReference>
<dbReference type="SUPFAM" id="SSF52047">
    <property type="entry name" value="RNI-like"/>
    <property type="match status" value="1"/>
</dbReference>
<comment type="caution">
    <text evidence="2">The sequence shown here is derived from an EMBL/GenBank/DDBJ whole genome shotgun (WGS) entry which is preliminary data.</text>
</comment>
<dbReference type="Gene3D" id="3.80.10.10">
    <property type="entry name" value="Ribonuclease Inhibitor"/>
    <property type="match status" value="1"/>
</dbReference>
<dbReference type="Proteomes" id="UP001562425">
    <property type="component" value="Unassembled WGS sequence"/>
</dbReference>
<organism evidence="2 3">
    <name type="scientific">Culex pipiens pipiens</name>
    <name type="common">Northern house mosquito</name>
    <dbReference type="NCBI Taxonomy" id="38569"/>
    <lineage>
        <taxon>Eukaryota</taxon>
        <taxon>Metazoa</taxon>
        <taxon>Ecdysozoa</taxon>
        <taxon>Arthropoda</taxon>
        <taxon>Hexapoda</taxon>
        <taxon>Insecta</taxon>
        <taxon>Pterygota</taxon>
        <taxon>Neoptera</taxon>
        <taxon>Endopterygota</taxon>
        <taxon>Diptera</taxon>
        <taxon>Nematocera</taxon>
        <taxon>Culicoidea</taxon>
        <taxon>Culicidae</taxon>
        <taxon>Culicinae</taxon>
        <taxon>Culicini</taxon>
        <taxon>Culex</taxon>
        <taxon>Culex</taxon>
    </lineage>
</organism>
<proteinExistence type="predicted"/>
<keyword evidence="3" id="KW-1185">Reference proteome</keyword>
<sequence>MSLDSLPAEILQKIFDFLPSNEHLEKTRISRRWNQLALRETYLILAYGDQLISERLLRRTTRGYCCFSVEFSEGYEPVQSRFALCAQRFFLRKLILDGIQSYAMGLFVAEHASWVRSLVQLSVTVWNQIDSSGVGTVLELPRLRTLSWTFNTEGGSKKLPSFRIRAPLLEDAFVECSEVSSSPLVFEDTRNLKSLGVFAPEVLGSMCPIGLQSLDCFRVYNSTNPFAWDYARLAMPRLKTLEISGCKLNDTSQAFIGNFPNLETLIVQTANENRINLSLLSRLLPNLKQLRLFDVKWTYDAGLTLFRNLMVLDINDTKPEVEHHEELTLSAPHLKTVKGTGSNLHSFKLTDYSTVKLMISYGPYINFVRPRLFASLMVLYLDVPCDRQDLLVTECIHQFPNLTRLTIVLHHKSQPVGLGGHLMAISFVQLRYLHLRNFDLDYQFLCGINKSSSIRTLILQDGTLTLKPQDVIYFSANLQHFYMQNVKMPKHVDVFPTTNPATELILSLPDGNVFSTTEWREEIIKSREDYVKELLF</sequence>
<accession>A0ABD1CP11</accession>
<dbReference type="Pfam" id="PF12937">
    <property type="entry name" value="F-box-like"/>
    <property type="match status" value="1"/>
</dbReference>
<dbReference type="InterPro" id="IPR032675">
    <property type="entry name" value="LRR_dom_sf"/>
</dbReference>